<keyword evidence="6" id="KW-1185">Reference proteome</keyword>
<evidence type="ECO:0000256" key="2">
    <source>
        <dbReference type="SAM" id="MobiDB-lite"/>
    </source>
</evidence>
<comment type="caution">
    <text evidence="5">The sequence shown here is derived from an EMBL/GenBank/DDBJ whole genome shotgun (WGS) entry which is preliminary data.</text>
</comment>
<dbReference type="EMBL" id="CAIZ01000031">
    <property type="protein sequence ID" value="CCH68961.1"/>
    <property type="molecule type" value="Genomic_DNA"/>
</dbReference>
<dbReference type="RefSeq" id="WP_010851815.1">
    <property type="nucleotide sequence ID" value="NZ_HF570956.1"/>
</dbReference>
<dbReference type="Proteomes" id="UP000013167">
    <property type="component" value="Unassembled WGS sequence"/>
</dbReference>
<feature type="region of interest" description="Disordered" evidence="2">
    <location>
        <begin position="8"/>
        <end position="27"/>
    </location>
</feature>
<reference evidence="5 6" key="1">
    <citation type="journal article" date="2013" name="ISME J.">
        <title>A metabolic model for members of the genus Tetrasphaera involved in enhanced biological phosphorus removal.</title>
        <authorList>
            <person name="Kristiansen R."/>
            <person name="Nguyen H.T.T."/>
            <person name="Saunders A.M."/>
            <person name="Nielsen J.L."/>
            <person name="Wimmer R."/>
            <person name="Le V.Q."/>
            <person name="McIlroy S.J."/>
            <person name="Petrovski S."/>
            <person name="Seviour R.J."/>
            <person name="Calteau A."/>
            <person name="Nielsen K.L."/>
            <person name="Nielsen P.H."/>
        </authorList>
    </citation>
    <scope>NUCLEOTIDE SEQUENCE [LARGE SCALE GENOMIC DNA]</scope>
    <source>
        <strain evidence="5 6">Lp2</strain>
    </source>
</reference>
<dbReference type="NCBIfam" id="TIGR00350">
    <property type="entry name" value="lytR_cpsA_psr"/>
    <property type="match status" value="1"/>
</dbReference>
<evidence type="ECO:0000313" key="6">
    <source>
        <dbReference type="Proteomes" id="UP000013167"/>
    </source>
</evidence>
<dbReference type="InterPro" id="IPR050922">
    <property type="entry name" value="LytR/CpsA/Psr_CW_biosynth"/>
</dbReference>
<dbReference type="Pfam" id="PF03816">
    <property type="entry name" value="LytR_cpsA_psr"/>
    <property type="match status" value="1"/>
</dbReference>
<evidence type="ECO:0000259" key="4">
    <source>
        <dbReference type="Pfam" id="PF03816"/>
    </source>
</evidence>
<organism evidence="5 6">
    <name type="scientific">Phycicoccus elongatus Lp2</name>
    <dbReference type="NCBI Taxonomy" id="1193181"/>
    <lineage>
        <taxon>Bacteria</taxon>
        <taxon>Bacillati</taxon>
        <taxon>Actinomycetota</taxon>
        <taxon>Actinomycetes</taxon>
        <taxon>Micrococcales</taxon>
        <taxon>Intrasporangiaceae</taxon>
        <taxon>Phycicoccus</taxon>
    </lineage>
</organism>
<dbReference type="HOGENOM" id="CLU_016455_0_2_11"/>
<proteinExistence type="inferred from homology"/>
<accession>N0DZT3</accession>
<gene>
    <name evidence="5" type="ORF">BN10_1260020</name>
</gene>
<dbReference type="PANTHER" id="PTHR33392:SF6">
    <property type="entry name" value="POLYISOPRENYL-TEICHOIC ACID--PEPTIDOGLYCAN TEICHOIC ACID TRANSFERASE TAGU"/>
    <property type="match status" value="1"/>
</dbReference>
<dbReference type="AlphaFoldDB" id="N0DZT3"/>
<dbReference type="Gene3D" id="3.40.630.190">
    <property type="entry name" value="LCP protein"/>
    <property type="match status" value="1"/>
</dbReference>
<keyword evidence="3" id="KW-0812">Transmembrane</keyword>
<keyword evidence="3" id="KW-1133">Transmembrane helix</keyword>
<keyword evidence="3" id="KW-0472">Membrane</keyword>
<dbReference type="eggNOG" id="COG1316">
    <property type="taxonomic scope" value="Bacteria"/>
</dbReference>
<feature type="transmembrane region" description="Helical" evidence="3">
    <location>
        <begin position="34"/>
        <end position="60"/>
    </location>
</feature>
<dbReference type="InterPro" id="IPR004474">
    <property type="entry name" value="LytR_CpsA_psr"/>
</dbReference>
<comment type="similarity">
    <text evidence="1">Belongs to the LytR/CpsA/Psr (LCP) family.</text>
</comment>
<dbReference type="PANTHER" id="PTHR33392">
    <property type="entry name" value="POLYISOPRENYL-TEICHOIC ACID--PEPTIDOGLYCAN TEICHOIC ACID TRANSFERASE TAGU"/>
    <property type="match status" value="1"/>
</dbReference>
<evidence type="ECO:0000256" key="3">
    <source>
        <dbReference type="SAM" id="Phobius"/>
    </source>
</evidence>
<protein>
    <submittedName>
        <fullName evidence="5">Putative transcriptional regulator</fullName>
    </submittedName>
</protein>
<name>N0DZT3_9MICO</name>
<dbReference type="STRING" id="1193181.BN10_1260020"/>
<feature type="domain" description="Cell envelope-related transcriptional attenuator" evidence="4">
    <location>
        <begin position="118"/>
        <end position="262"/>
    </location>
</feature>
<evidence type="ECO:0000256" key="1">
    <source>
        <dbReference type="ARBA" id="ARBA00006068"/>
    </source>
</evidence>
<sequence>MSDLMHELAADADAETPPARASRRRSERSRGRRWGLRILAVFLGLVFLVVALLGGFALFLNHKVDSNVKREALLPSQAGAASPSTPEELSAQALIAQSKGTNVLLVGSDARPGDTFSRSDVMVLVHIPEDKSKVYLIHFPRDLWVSIPGHGQAKLNASYAFGGAPLLVQSMQNLIGVRIDHVVKTDFNGFEAMTDAVGGVTVYAEEASGATGNGGVDIKQGWNTLNGKQALVFVRERYQLSEGDISRGKRQMAFVKALLMKTISPEVITNPGKIAQFTDAATKNLIVDETMTTDYMRSEAFALRNVRGGDVVFITAPFTGFGWSSDGQSIDVVDQPGMQALGDAIRQDRLGDYNRTSVIP</sequence>
<evidence type="ECO:0000313" key="5">
    <source>
        <dbReference type="EMBL" id="CCH68961.1"/>
    </source>
</evidence>